<accession>A0A5S9P4X8</accession>
<proteinExistence type="predicted"/>
<evidence type="ECO:0000313" key="2">
    <source>
        <dbReference type="Proteomes" id="UP000434580"/>
    </source>
</evidence>
<dbReference type="Proteomes" id="UP000434580">
    <property type="component" value="Unassembled WGS sequence"/>
</dbReference>
<protein>
    <submittedName>
        <fullName evidence="1">Uncharacterized protein</fullName>
    </submittedName>
</protein>
<evidence type="ECO:0000313" key="1">
    <source>
        <dbReference type="EMBL" id="CAA0098423.1"/>
    </source>
</evidence>
<dbReference type="EMBL" id="CACSII010000006">
    <property type="protein sequence ID" value="CAA0098423.1"/>
    <property type="molecule type" value="Genomic_DNA"/>
</dbReference>
<gene>
    <name evidence="1" type="ORF">DPBNPPHM_03630</name>
</gene>
<organism evidence="1 2">
    <name type="scientific">BD1-7 clade bacterium</name>
    <dbReference type="NCBI Taxonomy" id="2029982"/>
    <lineage>
        <taxon>Bacteria</taxon>
        <taxon>Pseudomonadati</taxon>
        <taxon>Pseudomonadota</taxon>
        <taxon>Gammaproteobacteria</taxon>
        <taxon>Cellvibrionales</taxon>
        <taxon>Spongiibacteraceae</taxon>
        <taxon>BD1-7 clade</taxon>
    </lineage>
</organism>
<reference evidence="1 2" key="1">
    <citation type="submission" date="2019-11" db="EMBL/GenBank/DDBJ databases">
        <authorList>
            <person name="Holert J."/>
        </authorList>
    </citation>
    <scope>NUCLEOTIDE SEQUENCE [LARGE SCALE GENOMIC DNA]</scope>
    <source>
        <strain evidence="1">BC5_2</strain>
    </source>
</reference>
<dbReference type="OrthoDB" id="6838090at2"/>
<name>A0A5S9P4X8_9GAMM</name>
<dbReference type="AlphaFoldDB" id="A0A5S9P4X8"/>
<sequence length="386" mass="42999">MESYVVPKKASFRDLENSFKVIESNKNLEIRLPNSLSLNGVFGLEGLVCLLIATWIRNSEGVRVFHSYENELDPDKFDDLGSSFYGICALRLSDKILSSGRVEIEKTEALQMAFDRGRKVVSGNFRNAYKGLYLAIPSIKTAGKNREYNSPFYNENEVSGKNRFRIVTKSAIDSVVPQSSRNSFVSQYEESISEIIRELFDNTHKHARINENGDVLEKNFRGVIFSSVDINKSRLEELVSDGVEGMVALTAEWNKWIEDNGRQMPVLDITVVDAGPGFARRWTGKSKNNISDNEEVEAILSCFTKNNSTSPNAADGSGLTHVLTDLRKVRGWFRLRTGSMSVSKSFFDGLGDVRLEASNVKKAGSFIEGASFNVVIPLVDISKGGF</sequence>